<organism evidence="3 4">
    <name type="scientific">Neptunomonas japonica JAMM 1380</name>
    <dbReference type="NCBI Taxonomy" id="1441457"/>
    <lineage>
        <taxon>Bacteria</taxon>
        <taxon>Pseudomonadati</taxon>
        <taxon>Pseudomonadota</taxon>
        <taxon>Gammaproteobacteria</taxon>
        <taxon>Oceanospirillales</taxon>
        <taxon>Oceanospirillaceae</taxon>
        <taxon>Neptunomonas</taxon>
    </lineage>
</organism>
<feature type="signal peptide" evidence="1">
    <location>
        <begin position="1"/>
        <end position="21"/>
    </location>
</feature>
<gene>
    <name evidence="3" type="ORF">NEJAP_3202</name>
</gene>
<dbReference type="EMBL" id="AP014546">
    <property type="protein sequence ID" value="BBB31140.1"/>
    <property type="molecule type" value="Genomic_DNA"/>
</dbReference>
<dbReference type="RefSeq" id="WP_201348262.1">
    <property type="nucleotide sequence ID" value="NZ_AP014546.1"/>
</dbReference>
<accession>A0A7R6SXS8</accession>
<protein>
    <recommendedName>
        <fullName evidence="2">Phytase-like domain-containing protein</fullName>
    </recommendedName>
</protein>
<dbReference type="InterPro" id="IPR027372">
    <property type="entry name" value="Phytase-like_dom"/>
</dbReference>
<dbReference type="Pfam" id="PF13449">
    <property type="entry name" value="Phytase-like"/>
    <property type="match status" value="1"/>
</dbReference>
<dbReference type="AlphaFoldDB" id="A0A7R6SXS8"/>
<feature type="domain" description="Phytase-like" evidence="2">
    <location>
        <begin position="91"/>
        <end position="415"/>
    </location>
</feature>
<sequence length="443" mass="49120">MSRLAIILTLAALSTSSAIFAGNATQAVPEYDATLKTHAQLPAQSFVLPPKNAPLYFNQSGRFTAKDNHRMSTAYGIYDDVTKLARPFPGQPLQGFSGIRSLGNNQFLVLTDNGFGTKANSPDAMLMFHEITADWKSGRVIIDKTTFLSDPNNKVPFPIIDETGKQRYLTGADFDIESIQPVSDGYWFGDEFGPWLLKTNKNGVIQNVIATQIDETLYTSPDNAFVKLANPGKDAPPIITKRSGGYEGMAISRDGKTLYPLLEKPVYDANTAASETINGQPVLRILAFDNVKQQWKDSIRYYPLAAASHAIGDFNMIDAHRALIIERDSGQGDPREGWAPNPAQFKRIYLIDLREVDEKNVLRKIAYIDLMKIKDPDGIAPRGTQDGIFSFPFVTIEDVDRVDEETIIVANDNNYPFSVGRQQGRADDNEFILLNVANFLKAK</sequence>
<dbReference type="PANTHER" id="PTHR37957:SF1">
    <property type="entry name" value="PHYTASE-LIKE DOMAIN-CONTAINING PROTEIN"/>
    <property type="match status" value="1"/>
</dbReference>
<feature type="chain" id="PRO_5032462557" description="Phytase-like domain-containing protein" evidence="1">
    <location>
        <begin position="22"/>
        <end position="443"/>
    </location>
</feature>
<evidence type="ECO:0000259" key="2">
    <source>
        <dbReference type="Pfam" id="PF13449"/>
    </source>
</evidence>
<dbReference type="Proteomes" id="UP000595332">
    <property type="component" value="Chromosome"/>
</dbReference>
<name>A0A7R6SXS8_9GAMM</name>
<reference evidence="3 4" key="1">
    <citation type="journal article" date="2008" name="Int. J. Syst. Evol. Microbiol.">
        <title>Neptunomonas japonica sp. nov., an Osedax japonicus symbiont-like bacterium isolated from sediment adjacent to sperm whale carcasses off Kagoshima, Japan.</title>
        <authorList>
            <person name="Miyazaki M."/>
            <person name="Nogi Y."/>
            <person name="Fujiwara Y."/>
            <person name="Kawato M."/>
            <person name="Kubokawa K."/>
            <person name="Horikoshi K."/>
        </authorList>
    </citation>
    <scope>NUCLEOTIDE SEQUENCE [LARGE SCALE GENOMIC DNA]</scope>
    <source>
        <strain evidence="3 4">JAMM 1380</strain>
    </source>
</reference>
<keyword evidence="1" id="KW-0732">Signal</keyword>
<evidence type="ECO:0000313" key="3">
    <source>
        <dbReference type="EMBL" id="BBB31140.1"/>
    </source>
</evidence>
<evidence type="ECO:0000313" key="4">
    <source>
        <dbReference type="Proteomes" id="UP000595332"/>
    </source>
</evidence>
<dbReference type="KEGG" id="njp:NEJAP_3202"/>
<proteinExistence type="predicted"/>
<evidence type="ECO:0000256" key="1">
    <source>
        <dbReference type="SAM" id="SignalP"/>
    </source>
</evidence>
<dbReference type="PANTHER" id="PTHR37957">
    <property type="entry name" value="BLR7070 PROTEIN"/>
    <property type="match status" value="1"/>
</dbReference>
<keyword evidence="4" id="KW-1185">Reference proteome</keyword>